<protein>
    <submittedName>
        <fullName evidence="1">Uncharacterized protein</fullName>
    </submittedName>
</protein>
<gene>
    <name evidence="1" type="ORF">HMPREF0665_02435</name>
</gene>
<keyword evidence="2" id="KW-1185">Reference proteome</keyword>
<dbReference type="RefSeq" id="WP_004378690.1">
    <property type="nucleotide sequence ID" value="NZ_GL349574.1"/>
</dbReference>
<sequence length="89" mass="10277">MKTVKDYTASSKAQTISEIVGFEVDTTGCEFLNKPFCHFICQNGANYYIEYKACFPHIEELRNNTYRVIIFDDYVDFVEVENGNSVVEL</sequence>
<dbReference type="EMBL" id="GL349574">
    <property type="protein sequence ID" value="EFI47571.1"/>
    <property type="molecule type" value="Genomic_DNA"/>
</dbReference>
<dbReference type="Proteomes" id="UP000003805">
    <property type="component" value="Unassembled WGS sequence"/>
</dbReference>
<reference evidence="1 2" key="1">
    <citation type="submission" date="2010-02" db="EMBL/GenBank/DDBJ databases">
        <title>The Genome Sequence of Prevotella oris strain C735.</title>
        <authorList>
            <consortium name="The Broad Institute Genome Sequencing Platform"/>
            <person name="Ward D."/>
            <person name="Feldgarden M."/>
            <person name="Earl A."/>
            <person name="Young S.K."/>
            <person name="Zeng Q."/>
            <person name="Koehrsen M."/>
            <person name="Alvarado L."/>
            <person name="Berlin A."/>
            <person name="Bochicchio J."/>
            <person name="Borenstein D."/>
            <person name="Chapman S.B."/>
            <person name="Chen Z."/>
            <person name="Engels R."/>
            <person name="Freedman E."/>
            <person name="Gellesch M."/>
            <person name="Goldberg J."/>
            <person name="Griggs A."/>
            <person name="Gujja S."/>
            <person name="Heilman E."/>
            <person name="Heiman D."/>
            <person name="Hepburn T."/>
            <person name="Howarth C."/>
            <person name="Jen D."/>
            <person name="Larson L."/>
            <person name="Mehta T."/>
            <person name="Park D."/>
            <person name="Pearson M."/>
            <person name="Roberts A."/>
            <person name="Saif S."/>
            <person name="Shea T."/>
            <person name="Shenoy N."/>
            <person name="Sisk P."/>
            <person name="Stolte C."/>
            <person name="Sykes S."/>
            <person name="Thomson T."/>
            <person name="Walk T."/>
            <person name="White J."/>
            <person name="Yandava C."/>
            <person name="Sibley C.D."/>
            <person name="Field T.R."/>
            <person name="Grinwis M."/>
            <person name="Eshaghurshan C.S."/>
            <person name="Surette M.G."/>
            <person name="Haas B."/>
            <person name="Nusbaum C."/>
            <person name="Birren B."/>
        </authorList>
    </citation>
    <scope>NUCLEOTIDE SEQUENCE [LARGE SCALE GENOMIC DNA]</scope>
    <source>
        <strain evidence="1 2">C735</strain>
    </source>
</reference>
<accession>D7NFT5</accession>
<dbReference type="HOGENOM" id="CLU_2452148_0_0_10"/>
<proteinExistence type="predicted"/>
<dbReference type="AlphaFoldDB" id="D7NFT5"/>
<name>D7NFT5_9BACT</name>
<organism evidence="1 2">
    <name type="scientific">Segatella oris C735</name>
    <dbReference type="NCBI Taxonomy" id="563008"/>
    <lineage>
        <taxon>Bacteria</taxon>
        <taxon>Pseudomonadati</taxon>
        <taxon>Bacteroidota</taxon>
        <taxon>Bacteroidia</taxon>
        <taxon>Bacteroidales</taxon>
        <taxon>Prevotellaceae</taxon>
        <taxon>Segatella</taxon>
    </lineage>
</organism>
<evidence type="ECO:0000313" key="2">
    <source>
        <dbReference type="Proteomes" id="UP000003805"/>
    </source>
</evidence>
<evidence type="ECO:0000313" key="1">
    <source>
        <dbReference type="EMBL" id="EFI47571.1"/>
    </source>
</evidence>